<protein>
    <submittedName>
        <fullName evidence="1">Uncharacterized protein</fullName>
    </submittedName>
</protein>
<sequence length="60" mass="7024">MFLHRGFRREPGVDEHDLGVVLQHPDEKRDLYLLAGGVEMHKAVAVDPFVPEQARMDRRW</sequence>
<evidence type="ECO:0000313" key="1">
    <source>
        <dbReference type="EMBL" id="GAA3925183.1"/>
    </source>
</evidence>
<accession>A0ABP7MKL3</accession>
<reference evidence="2" key="1">
    <citation type="journal article" date="2019" name="Int. J. Syst. Evol. Microbiol.">
        <title>The Global Catalogue of Microorganisms (GCM) 10K type strain sequencing project: providing services to taxonomists for standard genome sequencing and annotation.</title>
        <authorList>
            <consortium name="The Broad Institute Genomics Platform"/>
            <consortium name="The Broad Institute Genome Sequencing Center for Infectious Disease"/>
            <person name="Wu L."/>
            <person name="Ma J."/>
        </authorList>
    </citation>
    <scope>NUCLEOTIDE SEQUENCE [LARGE SCALE GENOMIC DNA]</scope>
    <source>
        <strain evidence="2">JCM 17024</strain>
    </source>
</reference>
<gene>
    <name evidence="1" type="ORF">GCM10022383_00540</name>
</gene>
<keyword evidence="2" id="KW-1185">Reference proteome</keyword>
<dbReference type="EMBL" id="BAABCP010000001">
    <property type="protein sequence ID" value="GAA3925183.1"/>
    <property type="molecule type" value="Genomic_DNA"/>
</dbReference>
<comment type="caution">
    <text evidence="1">The sequence shown here is derived from an EMBL/GenBank/DDBJ whole genome shotgun (WGS) entry which is preliminary data.</text>
</comment>
<name>A0ABP7MKL3_9MICO</name>
<evidence type="ECO:0000313" key="2">
    <source>
        <dbReference type="Proteomes" id="UP001501591"/>
    </source>
</evidence>
<organism evidence="1 2">
    <name type="scientific">Microbacterium soli</name>
    <dbReference type="NCBI Taxonomy" id="446075"/>
    <lineage>
        <taxon>Bacteria</taxon>
        <taxon>Bacillati</taxon>
        <taxon>Actinomycetota</taxon>
        <taxon>Actinomycetes</taxon>
        <taxon>Micrococcales</taxon>
        <taxon>Microbacteriaceae</taxon>
        <taxon>Microbacterium</taxon>
    </lineage>
</organism>
<proteinExistence type="predicted"/>
<dbReference type="Proteomes" id="UP001501591">
    <property type="component" value="Unassembled WGS sequence"/>
</dbReference>